<gene>
    <name evidence="1" type="primary">gp_23084</name>
</gene>
<sequence>MEYKNIINIKIKDFQLVGDNNYKALNKQFVDTEHLYVFDYNRSKIFHINIPINTLDEDIPNILEEYGLKESECNYMITEFPCKTINLTYEDKIVNKEDKIQNSKISI</sequence>
<name>A0AAE7RVI7_9CAUD</name>
<dbReference type="GeneID" id="75691263"/>
<dbReference type="Proteomes" id="UP000827813">
    <property type="component" value="Segment"/>
</dbReference>
<reference evidence="1 2" key="1">
    <citation type="submission" date="2021-04" db="EMBL/GenBank/DDBJ databases">
        <authorList>
            <person name="Shkoporov A.N."/>
            <person name="Stockdale S.R."/>
            <person name="Guerin E."/>
            <person name="Ross R.P."/>
            <person name="Hill C."/>
        </authorList>
    </citation>
    <scope>NUCLEOTIDE SEQUENCE [LARGE SCALE GENOMIC DNA]</scope>
    <source>
        <strain evidence="2">cr9_1</strain>
    </source>
</reference>
<protein>
    <submittedName>
        <fullName evidence="1">Uncharacterized protein</fullName>
    </submittedName>
</protein>
<evidence type="ECO:0000313" key="1">
    <source>
        <dbReference type="EMBL" id="QWM90151.1"/>
    </source>
</evidence>
<proteinExistence type="predicted"/>
<keyword evidence="2" id="KW-1185">Reference proteome</keyword>
<evidence type="ECO:0000313" key="2">
    <source>
        <dbReference type="Proteomes" id="UP000827813"/>
    </source>
</evidence>
<accession>A0AAE7RVI7</accession>
<dbReference type="EMBL" id="MZ130486">
    <property type="protein sequence ID" value="QWM90151.1"/>
    <property type="molecule type" value="Genomic_DNA"/>
</dbReference>
<dbReference type="RefSeq" id="YP_010359723.1">
    <property type="nucleotide sequence ID" value="NC_062776.1"/>
</dbReference>
<organism evidence="1 2">
    <name type="scientific">uncultured phage cr9_1</name>
    <dbReference type="NCBI Taxonomy" id="2986400"/>
    <lineage>
        <taxon>Viruses</taxon>
        <taxon>Duplodnaviria</taxon>
        <taxon>Heunggongvirae</taxon>
        <taxon>Uroviricota</taxon>
        <taxon>Caudoviricetes</taxon>
        <taxon>Crassvirales</taxon>
        <taxon>Intestiviridae</taxon>
        <taxon>Crudevirinae</taxon>
        <taxon>Dabirmavirus</taxon>
        <taxon>Dabirmavirus hominis</taxon>
    </lineage>
</organism>
<dbReference type="KEGG" id="vg:75691263"/>